<name>A0AAU9JKX7_9CILI</name>
<dbReference type="AlphaFoldDB" id="A0AAU9JKX7"/>
<dbReference type="Proteomes" id="UP001162131">
    <property type="component" value="Unassembled WGS sequence"/>
</dbReference>
<reference evidence="1" key="1">
    <citation type="submission" date="2021-09" db="EMBL/GenBank/DDBJ databases">
        <authorList>
            <consortium name="AG Swart"/>
            <person name="Singh M."/>
            <person name="Singh A."/>
            <person name="Seah K."/>
            <person name="Emmerich C."/>
        </authorList>
    </citation>
    <scope>NUCLEOTIDE SEQUENCE</scope>
    <source>
        <strain evidence="1">ATCC30299</strain>
    </source>
</reference>
<organism evidence="1 2">
    <name type="scientific">Blepharisma stoltei</name>
    <dbReference type="NCBI Taxonomy" id="1481888"/>
    <lineage>
        <taxon>Eukaryota</taxon>
        <taxon>Sar</taxon>
        <taxon>Alveolata</taxon>
        <taxon>Ciliophora</taxon>
        <taxon>Postciliodesmatophora</taxon>
        <taxon>Heterotrichea</taxon>
        <taxon>Heterotrichida</taxon>
        <taxon>Blepharismidae</taxon>
        <taxon>Blepharisma</taxon>
    </lineage>
</organism>
<accession>A0AAU9JKX7</accession>
<evidence type="ECO:0000313" key="2">
    <source>
        <dbReference type="Proteomes" id="UP001162131"/>
    </source>
</evidence>
<evidence type="ECO:0000313" key="1">
    <source>
        <dbReference type="EMBL" id="CAG9322395.1"/>
    </source>
</evidence>
<dbReference type="EMBL" id="CAJZBQ010000032">
    <property type="protein sequence ID" value="CAG9322395.1"/>
    <property type="molecule type" value="Genomic_DNA"/>
</dbReference>
<gene>
    <name evidence="1" type="ORF">BSTOLATCC_MIC31530</name>
</gene>
<protein>
    <submittedName>
        <fullName evidence="1">Uncharacterized protein</fullName>
    </submittedName>
</protein>
<proteinExistence type="predicted"/>
<sequence>MFYPCRPANSSISHYFSPWFLSLLNLHPKKTWFGVKKFKTSSKLWGIDKGIQHMKAPIAQAQSQSKKLQTWCSFPNS</sequence>
<comment type="caution">
    <text evidence="1">The sequence shown here is derived from an EMBL/GenBank/DDBJ whole genome shotgun (WGS) entry which is preliminary data.</text>
</comment>
<keyword evidence="2" id="KW-1185">Reference proteome</keyword>